<name>A0A382R416_9ZZZZ</name>
<keyword evidence="5" id="KW-0067">ATP-binding</keyword>
<dbReference type="CDD" id="cd03257">
    <property type="entry name" value="ABC_NikE_OppD_transporters"/>
    <property type="match status" value="1"/>
</dbReference>
<organism evidence="8">
    <name type="scientific">marine metagenome</name>
    <dbReference type="NCBI Taxonomy" id="408172"/>
    <lineage>
        <taxon>unclassified sequences</taxon>
        <taxon>metagenomes</taxon>
        <taxon>ecological metagenomes</taxon>
    </lineage>
</organism>
<dbReference type="GO" id="GO:0005524">
    <property type="term" value="F:ATP binding"/>
    <property type="evidence" value="ECO:0007669"/>
    <property type="project" value="UniProtKB-KW"/>
</dbReference>
<dbReference type="Pfam" id="PF00005">
    <property type="entry name" value="ABC_tran"/>
    <property type="match status" value="1"/>
</dbReference>
<dbReference type="NCBIfam" id="TIGR01727">
    <property type="entry name" value="oligo_HPY"/>
    <property type="match status" value="1"/>
</dbReference>
<dbReference type="InterPro" id="IPR050388">
    <property type="entry name" value="ABC_Ni/Peptide_Import"/>
</dbReference>
<dbReference type="SUPFAM" id="SSF52540">
    <property type="entry name" value="P-loop containing nucleoside triphosphate hydrolases"/>
    <property type="match status" value="1"/>
</dbReference>
<sequence>RNLNFTVKKNQLLAIVGESGCGKSVTALSILRLLDPDASQISGEVFINGKDVLSLNITELEKIRGRRVAMIFQDPMSSLNPVKRIGDLIIEAIGLHSTISKSDARKEAIRLLDEVQIPSPKRCLMAYPHELSGGMRQRVMIAMALSMKPDLIIADEPTTALDVTVQAQVIKLFKERVKSHGTATILITHDIALVAGFADEILVMYAGRIVEYGPVKRVLMKPAHPYTAGLLASLCTLESQPGDRLTSIHGNSPQPDNIPNGCAFHPRCLMAIKKCATEMPPMITGHFEDQGAAECHKAWNIKD</sequence>
<dbReference type="SMART" id="SM00382">
    <property type="entry name" value="AAA"/>
    <property type="match status" value="1"/>
</dbReference>
<dbReference type="Gene3D" id="3.40.50.300">
    <property type="entry name" value="P-loop containing nucleotide triphosphate hydrolases"/>
    <property type="match status" value="1"/>
</dbReference>
<keyword evidence="6" id="KW-0472">Membrane</keyword>
<comment type="subcellular location">
    <subcellularLocation>
        <location evidence="1">Cell membrane</location>
        <topology evidence="1">Peripheral membrane protein</topology>
    </subcellularLocation>
</comment>
<proteinExistence type="predicted"/>
<keyword evidence="4" id="KW-0547">Nucleotide-binding</keyword>
<dbReference type="EMBL" id="UINC01118978">
    <property type="protein sequence ID" value="SVC92474.1"/>
    <property type="molecule type" value="Genomic_DNA"/>
</dbReference>
<dbReference type="InterPro" id="IPR003593">
    <property type="entry name" value="AAA+_ATPase"/>
</dbReference>
<dbReference type="PANTHER" id="PTHR43297">
    <property type="entry name" value="OLIGOPEPTIDE TRANSPORT ATP-BINDING PROTEIN APPD"/>
    <property type="match status" value="1"/>
</dbReference>
<reference evidence="8" key="1">
    <citation type="submission" date="2018-05" db="EMBL/GenBank/DDBJ databases">
        <authorList>
            <person name="Lanie J.A."/>
            <person name="Ng W.-L."/>
            <person name="Kazmierczak K.M."/>
            <person name="Andrzejewski T.M."/>
            <person name="Davidsen T.M."/>
            <person name="Wayne K.J."/>
            <person name="Tettelin H."/>
            <person name="Glass J.I."/>
            <person name="Rusch D."/>
            <person name="Podicherti R."/>
            <person name="Tsui H.-C.T."/>
            <person name="Winkler M.E."/>
        </authorList>
    </citation>
    <scope>NUCLEOTIDE SEQUENCE</scope>
</reference>
<dbReference type="GO" id="GO:0005886">
    <property type="term" value="C:plasma membrane"/>
    <property type="evidence" value="ECO:0007669"/>
    <property type="project" value="UniProtKB-SubCell"/>
</dbReference>
<evidence type="ECO:0000256" key="5">
    <source>
        <dbReference type="ARBA" id="ARBA00022840"/>
    </source>
</evidence>
<feature type="non-terminal residue" evidence="8">
    <location>
        <position position="1"/>
    </location>
</feature>
<dbReference type="GO" id="GO:0016887">
    <property type="term" value="F:ATP hydrolysis activity"/>
    <property type="evidence" value="ECO:0007669"/>
    <property type="project" value="InterPro"/>
</dbReference>
<evidence type="ECO:0000256" key="3">
    <source>
        <dbReference type="ARBA" id="ARBA00022475"/>
    </source>
</evidence>
<keyword evidence="3" id="KW-1003">Cell membrane</keyword>
<dbReference type="InterPro" id="IPR027417">
    <property type="entry name" value="P-loop_NTPase"/>
</dbReference>
<evidence type="ECO:0000256" key="1">
    <source>
        <dbReference type="ARBA" id="ARBA00004202"/>
    </source>
</evidence>
<dbReference type="GO" id="GO:0015833">
    <property type="term" value="P:peptide transport"/>
    <property type="evidence" value="ECO:0007669"/>
    <property type="project" value="InterPro"/>
</dbReference>
<evidence type="ECO:0000256" key="6">
    <source>
        <dbReference type="ARBA" id="ARBA00023136"/>
    </source>
</evidence>
<gene>
    <name evidence="8" type="ORF">METZ01_LOCUS345328</name>
</gene>
<evidence type="ECO:0000256" key="4">
    <source>
        <dbReference type="ARBA" id="ARBA00022741"/>
    </source>
</evidence>
<keyword evidence="2" id="KW-0813">Transport</keyword>
<dbReference type="InterPro" id="IPR003439">
    <property type="entry name" value="ABC_transporter-like_ATP-bd"/>
</dbReference>
<dbReference type="InterPro" id="IPR013563">
    <property type="entry name" value="Oligopep_ABC_C"/>
</dbReference>
<dbReference type="AlphaFoldDB" id="A0A382R416"/>
<dbReference type="Pfam" id="PF08352">
    <property type="entry name" value="oligo_HPY"/>
    <property type="match status" value="1"/>
</dbReference>
<dbReference type="PANTHER" id="PTHR43297:SF2">
    <property type="entry name" value="DIPEPTIDE TRANSPORT ATP-BINDING PROTEIN DPPD"/>
    <property type="match status" value="1"/>
</dbReference>
<dbReference type="PROSITE" id="PS00211">
    <property type="entry name" value="ABC_TRANSPORTER_1"/>
    <property type="match status" value="1"/>
</dbReference>
<evidence type="ECO:0000256" key="2">
    <source>
        <dbReference type="ARBA" id="ARBA00022448"/>
    </source>
</evidence>
<dbReference type="InterPro" id="IPR017871">
    <property type="entry name" value="ABC_transporter-like_CS"/>
</dbReference>
<dbReference type="FunFam" id="3.40.50.300:FF:000016">
    <property type="entry name" value="Oligopeptide ABC transporter ATP-binding component"/>
    <property type="match status" value="1"/>
</dbReference>
<dbReference type="PROSITE" id="PS50893">
    <property type="entry name" value="ABC_TRANSPORTER_2"/>
    <property type="match status" value="1"/>
</dbReference>
<evidence type="ECO:0000259" key="7">
    <source>
        <dbReference type="PROSITE" id="PS50893"/>
    </source>
</evidence>
<accession>A0A382R416</accession>
<feature type="domain" description="ABC transporter" evidence="7">
    <location>
        <begin position="1"/>
        <end position="231"/>
    </location>
</feature>
<protein>
    <recommendedName>
        <fullName evidence="7">ABC transporter domain-containing protein</fullName>
    </recommendedName>
</protein>
<evidence type="ECO:0000313" key="8">
    <source>
        <dbReference type="EMBL" id="SVC92474.1"/>
    </source>
</evidence>